<organism evidence="3">
    <name type="scientific">Planktothricoides sp. SpSt-374</name>
    <dbReference type="NCBI Taxonomy" id="2282167"/>
    <lineage>
        <taxon>Bacteria</taxon>
        <taxon>Bacillati</taxon>
        <taxon>Cyanobacteriota</taxon>
        <taxon>Cyanophyceae</taxon>
        <taxon>Oscillatoriophycideae</taxon>
        <taxon>Oscillatoriales</taxon>
        <taxon>Oscillatoriaceae</taxon>
        <taxon>Planktothricoides</taxon>
    </lineage>
</organism>
<dbReference type="FunFam" id="3.30.479.30:FF:000004">
    <property type="entry name" value="Putative membrane protease family, stomatin"/>
    <property type="match status" value="1"/>
</dbReference>
<comment type="similarity">
    <text evidence="1">Belongs to the band 7/mec-2 family.</text>
</comment>
<evidence type="ECO:0000259" key="2">
    <source>
        <dbReference type="SMART" id="SM00244"/>
    </source>
</evidence>
<dbReference type="GO" id="GO:0098552">
    <property type="term" value="C:side of membrane"/>
    <property type="evidence" value="ECO:0007669"/>
    <property type="project" value="UniProtKB-ARBA"/>
</dbReference>
<dbReference type="Gene3D" id="3.30.479.30">
    <property type="entry name" value="Band 7 domain"/>
    <property type="match status" value="1"/>
</dbReference>
<reference evidence="3" key="1">
    <citation type="journal article" date="2020" name="mSystems">
        <title>Genome- and Community-Level Interaction Insights into Carbon Utilization and Element Cycling Functions of Hydrothermarchaeota in Hydrothermal Sediment.</title>
        <authorList>
            <person name="Zhou Z."/>
            <person name="Liu Y."/>
            <person name="Xu W."/>
            <person name="Pan J."/>
            <person name="Luo Z.H."/>
            <person name="Li M."/>
        </authorList>
    </citation>
    <scope>NUCLEOTIDE SEQUENCE [LARGE SCALE GENOMIC DNA]</scope>
    <source>
        <strain evidence="3">SpSt-374</strain>
    </source>
</reference>
<feature type="domain" description="Band 7" evidence="2">
    <location>
        <begin position="22"/>
        <end position="180"/>
    </location>
</feature>
<dbReference type="InterPro" id="IPR036013">
    <property type="entry name" value="Band_7/SPFH_dom_sf"/>
</dbReference>
<dbReference type="PANTHER" id="PTHR10264">
    <property type="entry name" value="BAND 7 PROTEIN-RELATED"/>
    <property type="match status" value="1"/>
</dbReference>
<name>A0A7C3ZWP3_9CYAN</name>
<comment type="caution">
    <text evidence="3">The sequence shown here is derived from an EMBL/GenBank/DDBJ whole genome shotgun (WGS) entry which is preliminary data.</text>
</comment>
<dbReference type="SMART" id="SM00244">
    <property type="entry name" value="PHB"/>
    <property type="match status" value="1"/>
</dbReference>
<accession>A0A7C3ZWP3</accession>
<dbReference type="EMBL" id="DSPX01000083">
    <property type="protein sequence ID" value="HGG00667.1"/>
    <property type="molecule type" value="Genomic_DNA"/>
</dbReference>
<gene>
    <name evidence="3" type="ORF">ENR15_08465</name>
</gene>
<proteinExistence type="inferred from homology"/>
<dbReference type="GO" id="GO:0005886">
    <property type="term" value="C:plasma membrane"/>
    <property type="evidence" value="ECO:0007669"/>
    <property type="project" value="InterPro"/>
</dbReference>
<dbReference type="InterPro" id="IPR001972">
    <property type="entry name" value="Stomatin_HflK_fam"/>
</dbReference>
<dbReference type="Pfam" id="PF01145">
    <property type="entry name" value="Band_7"/>
    <property type="match status" value="1"/>
</dbReference>
<evidence type="ECO:0000313" key="3">
    <source>
        <dbReference type="EMBL" id="HGG00667.1"/>
    </source>
</evidence>
<dbReference type="PANTHER" id="PTHR10264:SF19">
    <property type="entry name" value="AT06885P-RELATED"/>
    <property type="match status" value="1"/>
</dbReference>
<dbReference type="InterPro" id="IPR043202">
    <property type="entry name" value="Band-7_stomatin-like"/>
</dbReference>
<dbReference type="SUPFAM" id="SSF117892">
    <property type="entry name" value="Band 7/SPFH domain"/>
    <property type="match status" value="1"/>
</dbReference>
<evidence type="ECO:0000256" key="1">
    <source>
        <dbReference type="ARBA" id="ARBA00008164"/>
    </source>
</evidence>
<dbReference type="InterPro" id="IPR001107">
    <property type="entry name" value="Band_7"/>
</dbReference>
<sequence length="281" mass="30809">MDLVLALLFPFTLLLLGGGAASSMKLINQGNEALVERLGKYHRKLQPGLNFLIPVLDNIIVEDTVREQVLDITPQAAITKDSVSVEVNAIVYWQIVELEKAHYSIDNLALAIENIVNTTLRAKIGEMKLEETISGTPEINLALLKALDEVTEKWGVKILRVEVQHLSLPPTLQKSMEEERSAEIRKRASIAEAEGIAESMGLIFETLQKKSHDGLSMSEVLKFLVAQKYVQASKELSASPNAKIIFMDPKVLTEAMTDLMGADEGVKEPPQGGSTGNGNHN</sequence>
<dbReference type="CDD" id="cd08829">
    <property type="entry name" value="SPFH_paraslipin"/>
    <property type="match status" value="1"/>
</dbReference>
<dbReference type="AlphaFoldDB" id="A0A7C3ZWP3"/>
<protein>
    <submittedName>
        <fullName evidence="3">Paraslipin</fullName>
    </submittedName>
</protein>
<dbReference type="PRINTS" id="PR00721">
    <property type="entry name" value="STOMATIN"/>
</dbReference>